<dbReference type="CDD" id="cd05401">
    <property type="entry name" value="NT_GlnE_GlnD_like"/>
    <property type="match status" value="2"/>
</dbReference>
<dbReference type="EMBL" id="CP041616">
    <property type="protein sequence ID" value="QDO88957.1"/>
    <property type="molecule type" value="Genomic_DNA"/>
</dbReference>
<dbReference type="RefSeq" id="WP_143783634.1">
    <property type="nucleotide sequence ID" value="NZ_CP041616.1"/>
</dbReference>
<keyword evidence="4 7" id="KW-0067">ATP-binding</keyword>
<dbReference type="GO" id="GO:0008882">
    <property type="term" value="F:[glutamate-ammonia-ligase] adenylyltransferase activity"/>
    <property type="evidence" value="ECO:0007669"/>
    <property type="project" value="UniProtKB-UniRule"/>
</dbReference>
<dbReference type="GO" id="GO:0000820">
    <property type="term" value="P:regulation of glutamine family amino acid metabolic process"/>
    <property type="evidence" value="ECO:0007669"/>
    <property type="project" value="UniProtKB-UniRule"/>
</dbReference>
<evidence type="ECO:0000256" key="2">
    <source>
        <dbReference type="ARBA" id="ARBA00022695"/>
    </source>
</evidence>
<dbReference type="EC" id="2.7.7.89" evidence="7"/>
<dbReference type="InterPro" id="IPR023057">
    <property type="entry name" value="GlnE"/>
</dbReference>
<dbReference type="AlphaFoldDB" id="A0A516GBQ4"/>
<dbReference type="SUPFAM" id="SSF81301">
    <property type="entry name" value="Nucleotidyltransferase"/>
    <property type="match status" value="2"/>
</dbReference>
<feature type="region of interest" description="Adenylyl transferase" evidence="7">
    <location>
        <begin position="507"/>
        <end position="1025"/>
    </location>
</feature>
<dbReference type="Pfam" id="PF03710">
    <property type="entry name" value="GlnE"/>
    <property type="match status" value="2"/>
</dbReference>
<comment type="function">
    <text evidence="7">Involved in the regulation of glutamine synthetase GlnA, a key enzyme in the process to assimilate ammonia. When cellular nitrogen levels are high, the C-terminal adenylyl transferase (AT) inactivates GlnA by covalent transfer of an adenylyl group from ATP to specific tyrosine residue of GlnA, thus reducing its activity. Conversely, when nitrogen levels are low, the N-terminal adenylyl removase (AR) activates GlnA by removing the adenylyl group by phosphorolysis, increasing its activity. The regulatory region of GlnE binds the signal transduction protein PII (GlnB) which indicates the nitrogen status of the cell.</text>
</comment>
<dbReference type="GO" id="GO:0005829">
    <property type="term" value="C:cytosol"/>
    <property type="evidence" value="ECO:0007669"/>
    <property type="project" value="TreeGrafter"/>
</dbReference>
<feature type="region of interest" description="Adenylyl removase" evidence="7">
    <location>
        <begin position="1"/>
        <end position="499"/>
    </location>
</feature>
<dbReference type="HAMAP" id="MF_00802">
    <property type="entry name" value="GlnE"/>
    <property type="match status" value="1"/>
</dbReference>
<dbReference type="PANTHER" id="PTHR30621">
    <property type="entry name" value="GLUTAMINE SYNTHETASE ADENYLYLTRANSFERASE"/>
    <property type="match status" value="1"/>
</dbReference>
<evidence type="ECO:0000259" key="10">
    <source>
        <dbReference type="Pfam" id="PF08335"/>
    </source>
</evidence>
<keyword evidence="1 7" id="KW-0808">Transferase</keyword>
<comment type="catalytic activity">
    <reaction evidence="7">
        <text>[glutamine synthetase]-O(4)-(5'-adenylyl)-L-tyrosine + phosphate = [glutamine synthetase]-L-tyrosine + ADP</text>
        <dbReference type="Rhea" id="RHEA:43716"/>
        <dbReference type="Rhea" id="RHEA-COMP:10660"/>
        <dbReference type="Rhea" id="RHEA-COMP:10661"/>
        <dbReference type="ChEBI" id="CHEBI:43474"/>
        <dbReference type="ChEBI" id="CHEBI:46858"/>
        <dbReference type="ChEBI" id="CHEBI:83624"/>
        <dbReference type="ChEBI" id="CHEBI:456216"/>
        <dbReference type="EC" id="2.7.7.89"/>
    </reaction>
</comment>
<evidence type="ECO:0000313" key="12">
    <source>
        <dbReference type="Proteomes" id="UP000315395"/>
    </source>
</evidence>
<dbReference type="Gene3D" id="1.20.120.330">
    <property type="entry name" value="Nucleotidyltransferases domain 2"/>
    <property type="match status" value="2"/>
</dbReference>
<dbReference type="PANTHER" id="PTHR30621:SF0">
    <property type="entry name" value="BIFUNCTIONAL GLUTAMINE SYNTHETASE ADENYLYLTRANSFERASE_ADENYLYL-REMOVING ENZYME"/>
    <property type="match status" value="1"/>
</dbReference>
<dbReference type="Gene3D" id="3.30.460.10">
    <property type="entry name" value="Beta Polymerase, domain 2"/>
    <property type="match status" value="2"/>
</dbReference>
<sequence>MSTPTPPPGNLVRAGFTDARRADRLLTELLESMPGEADREDLTSALSVVADPDQAVLAAVRLVEADPARGALLSEAGTARDRLLAVLGGSTALGDHLVRHPEHAAVVADPEPFGRGRPLPTAEELDARLIAAVEGLEGREGMDALRVAYRRELVQIAATDLVAEDPVELLPQVAAALADLACAALEAAVVLARAETEDADQVSFSVIGMGKTGGRELNYISDVDVVFLAAPRGTVGEGDAAGEHAAYSTVDEAMTVGTKLATAVVRICSQSTSEGSLWQVDAALRPEGKNGPLVRSMESHREYYQRWAKTWEFQALLKARHAAGDEELSRQWLDLVRPLVWEASARDGFVENVQAMRRRVEEHVPAAEAPWQLKLGPGGLRDIEFSVQLLQLVHGRTDEELHSGTTLEALGALRDGGYVARDDAAALDEAYRFLRVLEHRVQLRRLRRTHLMPSTEAEQRHLGRSLGERRDPASAVVQRWKGQQREVRRLHERLFYRPLLAAVAKLSPDEVRLSPEAARERLSALGFRDPAGAMRHLESLTDGVSRRATIQRHLLPVMLGWFADGADPDAGLLAFRRISDTLGTTHWYLKMLRDEGSAAERLAHVLATSRYAVELLIRSPGSVSLLGDSTGLQPLSRETLRARMTAAAERHEDPADGFQAVRAVRAKELLRLVLADLVGVVDQPALRAALTELTDELLAAALSVATRAVIGDGQPAVRMLIVGMGRLGGRELGYASDADLMYVYEPVEGAEGSGGGAGEQASEIIAALRKGLSGNGPDPVLELDASLRPEGKSGPLVRSFESYTVYYERWSAGWESQALLRARTLAGDEDLAQRFAELIQPLRWPDAGIDQGAVRDIRRLKARMEGERLPRGADPRTHFKLGLGGLSDVEWVVQLTQLQHAHEHDGLRTTGTLAALNAAVEAGLISEEDASVLRRSWTLASRLRDAGVLWRGRAVDSVPSDSREAEGISRILGRPPGHGNELAEEWRRTARRCRQVVEQLFYGGPLGHERSPGSAGPGGQRSRHR</sequence>
<evidence type="ECO:0000256" key="4">
    <source>
        <dbReference type="ARBA" id="ARBA00022840"/>
    </source>
</evidence>
<protein>
    <recommendedName>
        <fullName evidence="7">Bifunctional glutamine synthetase adenylyltransferase/adenylyl-removing enzyme</fullName>
    </recommendedName>
    <alternativeName>
        <fullName evidence="7">ATP:glutamine synthetase adenylyltransferase</fullName>
    </alternativeName>
    <alternativeName>
        <fullName evidence="7">ATase</fullName>
    </alternativeName>
    <domain>
        <recommendedName>
            <fullName evidence="7">Glutamine synthetase adenylyl-L-tyrosine phosphorylase</fullName>
            <ecNumber evidence="7">2.7.7.89</ecNumber>
        </recommendedName>
        <alternativeName>
            <fullName evidence="7">Adenylyl removase</fullName>
            <shortName evidence="7">AR</shortName>
            <shortName evidence="7">AT-N</shortName>
        </alternativeName>
    </domain>
    <domain>
        <recommendedName>
            <fullName evidence="7">Glutamine synthetase adenylyl transferase</fullName>
            <ecNumber evidence="7">2.7.7.42</ecNumber>
        </recommendedName>
        <alternativeName>
            <fullName evidence="7">Adenylyl transferase</fullName>
            <shortName evidence="7">AT</shortName>
            <shortName evidence="7">AT-C</shortName>
        </alternativeName>
    </domain>
</protein>
<accession>A0A516GBQ4</accession>
<comment type="catalytic activity">
    <reaction evidence="7">
        <text>[glutamine synthetase]-L-tyrosine + ATP = [glutamine synthetase]-O(4)-(5'-adenylyl)-L-tyrosine + diphosphate</text>
        <dbReference type="Rhea" id="RHEA:18589"/>
        <dbReference type="Rhea" id="RHEA-COMP:10660"/>
        <dbReference type="Rhea" id="RHEA-COMP:10661"/>
        <dbReference type="ChEBI" id="CHEBI:30616"/>
        <dbReference type="ChEBI" id="CHEBI:33019"/>
        <dbReference type="ChEBI" id="CHEBI:46858"/>
        <dbReference type="ChEBI" id="CHEBI:83624"/>
        <dbReference type="EC" id="2.7.7.42"/>
    </reaction>
</comment>
<dbReference type="Proteomes" id="UP000315395">
    <property type="component" value="Chromosome"/>
</dbReference>
<feature type="domain" description="Glutamate-ammonia ligase adenylyltransferase repeated" evidence="9">
    <location>
        <begin position="600"/>
        <end position="837"/>
    </location>
</feature>
<keyword evidence="3 7" id="KW-0547">Nucleotide-binding</keyword>
<keyword evidence="2 7" id="KW-0548">Nucleotidyltransferase</keyword>
<feature type="region of interest" description="Disordered" evidence="8">
    <location>
        <begin position="961"/>
        <end position="980"/>
    </location>
</feature>
<dbReference type="InterPro" id="IPR043519">
    <property type="entry name" value="NT_sf"/>
</dbReference>
<evidence type="ECO:0000256" key="7">
    <source>
        <dbReference type="HAMAP-Rule" id="MF_00802"/>
    </source>
</evidence>
<keyword evidence="6 7" id="KW-0511">Multifunctional enzyme</keyword>
<evidence type="ECO:0000256" key="3">
    <source>
        <dbReference type="ARBA" id="ARBA00022741"/>
    </source>
</evidence>
<feature type="domain" description="PII-uridylyltransferase/Glutamine-synthetase adenylyltransferase" evidence="10">
    <location>
        <begin position="876"/>
        <end position="1001"/>
    </location>
</feature>
<dbReference type="GO" id="GO:0005524">
    <property type="term" value="F:ATP binding"/>
    <property type="evidence" value="ECO:0007669"/>
    <property type="project" value="UniProtKB-UniRule"/>
</dbReference>
<gene>
    <name evidence="7" type="primary">glnE</name>
    <name evidence="11" type="ORF">FNH13_12015</name>
</gene>
<reference evidence="11 12" key="1">
    <citation type="submission" date="2019-07" db="EMBL/GenBank/DDBJ databases">
        <title>complete genome sequencing of Ornithinimicrobium sp. H23M54.</title>
        <authorList>
            <person name="Bae J.-W."/>
            <person name="Lee S.-Y."/>
        </authorList>
    </citation>
    <scope>NUCLEOTIDE SEQUENCE [LARGE SCALE GENOMIC DNA]</scope>
    <source>
        <strain evidence="11 12">H23M54</strain>
    </source>
</reference>
<evidence type="ECO:0000256" key="1">
    <source>
        <dbReference type="ARBA" id="ARBA00022679"/>
    </source>
</evidence>
<feature type="domain" description="PII-uridylyltransferase/Glutamine-synthetase adenylyltransferase" evidence="10">
    <location>
        <begin position="355"/>
        <end position="495"/>
    </location>
</feature>
<keyword evidence="5 7" id="KW-0460">Magnesium</keyword>
<evidence type="ECO:0000313" key="11">
    <source>
        <dbReference type="EMBL" id="QDO88957.1"/>
    </source>
</evidence>
<dbReference type="EC" id="2.7.7.42" evidence="7"/>
<evidence type="ECO:0000256" key="5">
    <source>
        <dbReference type="ARBA" id="ARBA00022842"/>
    </source>
</evidence>
<dbReference type="OrthoDB" id="9759366at2"/>
<dbReference type="GO" id="GO:0047388">
    <property type="term" value="F:[glutamine synthetase]-adenylyl-L-tyrosine phosphorylase activity"/>
    <property type="evidence" value="ECO:0007669"/>
    <property type="project" value="UniProtKB-EC"/>
</dbReference>
<evidence type="ECO:0000256" key="8">
    <source>
        <dbReference type="SAM" id="MobiDB-lite"/>
    </source>
</evidence>
<feature type="domain" description="Glutamate-ammonia ligase adenylyltransferase repeated" evidence="9">
    <location>
        <begin position="82"/>
        <end position="331"/>
    </location>
</feature>
<keyword evidence="12" id="KW-1185">Reference proteome</keyword>
<dbReference type="GO" id="GO:0000287">
    <property type="term" value="F:magnesium ion binding"/>
    <property type="evidence" value="ECO:0007669"/>
    <property type="project" value="UniProtKB-UniRule"/>
</dbReference>
<evidence type="ECO:0000259" key="9">
    <source>
        <dbReference type="Pfam" id="PF03710"/>
    </source>
</evidence>
<organism evidence="11 12">
    <name type="scientific">Ornithinimicrobium ciconiae</name>
    <dbReference type="NCBI Taxonomy" id="2594265"/>
    <lineage>
        <taxon>Bacteria</taxon>
        <taxon>Bacillati</taxon>
        <taxon>Actinomycetota</taxon>
        <taxon>Actinomycetes</taxon>
        <taxon>Micrococcales</taxon>
        <taxon>Ornithinimicrobiaceae</taxon>
        <taxon>Ornithinimicrobium</taxon>
    </lineage>
</organism>
<dbReference type="KEGG" id="orz:FNH13_12015"/>
<name>A0A516GBQ4_9MICO</name>
<comment type="similarity">
    <text evidence="7">Belongs to the GlnE family.</text>
</comment>
<dbReference type="InterPro" id="IPR013546">
    <property type="entry name" value="PII_UdlTrfase/GS_AdlTrfase"/>
</dbReference>
<dbReference type="SUPFAM" id="SSF81593">
    <property type="entry name" value="Nucleotidyltransferase substrate binding subunit/domain"/>
    <property type="match status" value="2"/>
</dbReference>
<feature type="region of interest" description="Disordered" evidence="8">
    <location>
        <begin position="1004"/>
        <end position="1025"/>
    </location>
</feature>
<dbReference type="NCBIfam" id="NF010707">
    <property type="entry name" value="PRK14109.1"/>
    <property type="match status" value="1"/>
</dbReference>
<dbReference type="Pfam" id="PF08335">
    <property type="entry name" value="GlnD_UR_UTase"/>
    <property type="match status" value="2"/>
</dbReference>
<comment type="cofactor">
    <cofactor evidence="7">
        <name>Mg(2+)</name>
        <dbReference type="ChEBI" id="CHEBI:18420"/>
    </cofactor>
</comment>
<proteinExistence type="inferred from homology"/>
<dbReference type="InterPro" id="IPR005190">
    <property type="entry name" value="GlnE_rpt_dom"/>
</dbReference>
<evidence type="ECO:0000256" key="6">
    <source>
        <dbReference type="ARBA" id="ARBA00023268"/>
    </source>
</evidence>